<accession>A0A2G0PZ30</accession>
<dbReference type="EMBL" id="NJAI01000010">
    <property type="protein sequence ID" value="PHM52225.1"/>
    <property type="molecule type" value="Genomic_DNA"/>
</dbReference>
<evidence type="ECO:0000313" key="1">
    <source>
        <dbReference type="EMBL" id="PHM52225.1"/>
    </source>
</evidence>
<dbReference type="Proteomes" id="UP000225433">
    <property type="component" value="Unassembled WGS sequence"/>
</dbReference>
<evidence type="ECO:0000313" key="2">
    <source>
        <dbReference type="Proteomes" id="UP000225433"/>
    </source>
</evidence>
<organism evidence="1 2">
    <name type="scientific">Xenorhabdus hominickii</name>
    <dbReference type="NCBI Taxonomy" id="351679"/>
    <lineage>
        <taxon>Bacteria</taxon>
        <taxon>Pseudomonadati</taxon>
        <taxon>Pseudomonadota</taxon>
        <taxon>Gammaproteobacteria</taxon>
        <taxon>Enterobacterales</taxon>
        <taxon>Morganellaceae</taxon>
        <taxon>Xenorhabdus</taxon>
    </lineage>
</organism>
<name>A0A2G0PZ30_XENHO</name>
<proteinExistence type="predicted"/>
<comment type="caution">
    <text evidence="1">The sequence shown here is derived from an EMBL/GenBank/DDBJ whole genome shotgun (WGS) entry which is preliminary data.</text>
</comment>
<reference evidence="1 2" key="1">
    <citation type="journal article" date="2017" name="Nat. Microbiol.">
        <title>Natural product diversity associated with the nematode symbionts Photorhabdus and Xenorhabdus.</title>
        <authorList>
            <person name="Tobias N.J."/>
            <person name="Wolff H."/>
            <person name="Djahanschiri B."/>
            <person name="Grundmann F."/>
            <person name="Kronenwerth M."/>
            <person name="Shi Y.M."/>
            <person name="Simonyi S."/>
            <person name="Grun P."/>
            <person name="Shapiro-Ilan D."/>
            <person name="Pidot S.J."/>
            <person name="Stinear T.P."/>
            <person name="Ebersberger I."/>
            <person name="Bode H.B."/>
        </authorList>
    </citation>
    <scope>NUCLEOTIDE SEQUENCE [LARGE SCALE GENOMIC DNA]</scope>
    <source>
        <strain evidence="1 2">DSM 17903</strain>
    </source>
</reference>
<gene>
    <name evidence="1" type="ORF">Xhom_04604</name>
</gene>
<protein>
    <submittedName>
        <fullName evidence="1">Uncharacterized protein</fullName>
    </submittedName>
</protein>
<sequence length="62" mass="7030">MSTVFRLMTIHTGTHNAMKFMSEQTDTNKMITHKMIPRVIVKFRPESIGPPPSLNDIANAVF</sequence>
<dbReference type="AlphaFoldDB" id="A0A2G0PZ30"/>